<feature type="non-terminal residue" evidence="15">
    <location>
        <position position="691"/>
    </location>
</feature>
<keyword evidence="11" id="KW-0325">Glycoprotein</keyword>
<evidence type="ECO:0000256" key="12">
    <source>
        <dbReference type="PROSITE-ProRule" id="PRU00043"/>
    </source>
</evidence>
<dbReference type="InterPro" id="IPR015919">
    <property type="entry name" value="Cadherin-like_sf"/>
</dbReference>
<feature type="domain" description="Cadherin" evidence="14">
    <location>
        <begin position="599"/>
        <end position="687"/>
    </location>
</feature>
<sequence length="691" mass="74048">KQRMEIRAAAQGRAAAGRFVLLAVLLPVCCRGAPERLRYTIPEELSRGSLVGPLAWDLGLSPAELPARKLRIVSGNDEQYFTLGEGNTNLRVKERIDREGICGAVSPCVLSVEAVVENPFNIFHVSVTVEDINDNAPQFDREVVAIEMIETTPHGARFPLGIGRDPDIGVNSLKNYQLTTNPLFSLEVKERPDGTKQPELVLEKSLDREKQINYHLILTAVDGGDPVRSGTTQVKINVIDANDNPPVFTKEIYEVRLLENLPEGSLAFQVKATDGDEGSNAEITYSFSEIANSARQLFTLDSRTGDVKVTGPLDFEEGKYYEATVEGKDGGGLRGHAKVHIDIVDVNDNAPTLSLLPVLNPIPEDSVPKTVVAVLNVRDRDSGDNGAVSCNIDDDLPFRLERSSENTYKLITSSALDREQVSTYNITITARDRGRPALWSRAALVLEVSDVNDNAPVFEEAAYSAYVAENNAAGTEVLRVRAWDADAGANGSVSYWLAGGSAGAAPAVSVEARSGAVYAQRSFDYEQCREFAVAVRAQDGGAPARSSTATVRVFVLDRNDNAPRVLWPAAGTTAAGAGASDADAGAAGALPATLPFEVVPRSAEAGYLVAKVVAVDADAGRNAWLSYELVQAAEPALFRVGLHSGEVRTARAVSERDAAKQRLVAVVKDHGQPALSATATLHVVLAESLQE</sequence>
<reference evidence="15 16" key="1">
    <citation type="submission" date="2019-09" db="EMBL/GenBank/DDBJ databases">
        <title>Bird 10,000 Genomes (B10K) Project - Family phase.</title>
        <authorList>
            <person name="Zhang G."/>
        </authorList>
    </citation>
    <scope>NUCLEOTIDE SEQUENCE [LARGE SCALE GENOMIC DNA]</scope>
    <source>
        <strain evidence="15">B10K-DU-005-01</strain>
    </source>
</reference>
<dbReference type="FunFam" id="2.60.40.60:FF:000002">
    <property type="entry name" value="Protocadherin alpha 2"/>
    <property type="match status" value="1"/>
</dbReference>
<dbReference type="Pfam" id="PF00028">
    <property type="entry name" value="Cadherin"/>
    <property type="match status" value="5"/>
</dbReference>
<evidence type="ECO:0000313" key="16">
    <source>
        <dbReference type="Proteomes" id="UP000551823"/>
    </source>
</evidence>
<protein>
    <submittedName>
        <fullName evidence="15">PCDGI protein</fullName>
    </submittedName>
</protein>
<dbReference type="SUPFAM" id="SSF49313">
    <property type="entry name" value="Cadherin-like"/>
    <property type="match status" value="6"/>
</dbReference>
<dbReference type="Proteomes" id="UP000551823">
    <property type="component" value="Unassembled WGS sequence"/>
</dbReference>
<feature type="non-terminal residue" evidence="15">
    <location>
        <position position="1"/>
    </location>
</feature>
<dbReference type="InterPro" id="IPR013164">
    <property type="entry name" value="Cadherin_N"/>
</dbReference>
<evidence type="ECO:0000259" key="14">
    <source>
        <dbReference type="PROSITE" id="PS50268"/>
    </source>
</evidence>
<dbReference type="Gene3D" id="2.60.40.60">
    <property type="entry name" value="Cadherins"/>
    <property type="match status" value="6"/>
</dbReference>
<evidence type="ECO:0000256" key="2">
    <source>
        <dbReference type="ARBA" id="ARBA00004251"/>
    </source>
</evidence>
<evidence type="ECO:0000256" key="3">
    <source>
        <dbReference type="ARBA" id="ARBA00022475"/>
    </source>
</evidence>
<keyword evidence="7 12" id="KW-0106">Calcium</keyword>
<dbReference type="InterPro" id="IPR002126">
    <property type="entry name" value="Cadherin-like_dom"/>
</dbReference>
<dbReference type="InterPro" id="IPR050174">
    <property type="entry name" value="Protocadherin/Cadherin-CA"/>
</dbReference>
<gene>
    <name evidence="15" type="primary">Pcdhgb6</name>
    <name evidence="15" type="ORF">NYCLEU_R03344</name>
</gene>
<feature type="signal peptide" evidence="13">
    <location>
        <begin position="1"/>
        <end position="32"/>
    </location>
</feature>
<evidence type="ECO:0000256" key="11">
    <source>
        <dbReference type="ARBA" id="ARBA00023180"/>
    </source>
</evidence>
<keyword evidence="3" id="KW-1003">Cell membrane</keyword>
<dbReference type="PROSITE" id="PS00232">
    <property type="entry name" value="CADHERIN_1"/>
    <property type="match status" value="2"/>
</dbReference>
<evidence type="ECO:0000256" key="8">
    <source>
        <dbReference type="ARBA" id="ARBA00022889"/>
    </source>
</evidence>
<keyword evidence="5 13" id="KW-0732">Signal</keyword>
<dbReference type="PROSITE" id="PS50268">
    <property type="entry name" value="CADHERIN_2"/>
    <property type="match status" value="6"/>
</dbReference>
<dbReference type="AlphaFoldDB" id="A0A7L4CPR7"/>
<comment type="function">
    <text evidence="1">Potential calcium-dependent cell-adhesion protein. May be involved in the establishment and maintenance of specific neuronal connections in the brain.</text>
</comment>
<evidence type="ECO:0000256" key="9">
    <source>
        <dbReference type="ARBA" id="ARBA00022989"/>
    </source>
</evidence>
<dbReference type="Pfam" id="PF08266">
    <property type="entry name" value="Cadherin_2"/>
    <property type="match status" value="1"/>
</dbReference>
<name>A0A7L4CPR7_9AVES</name>
<feature type="domain" description="Cadherin" evidence="14">
    <location>
        <begin position="362"/>
        <end position="458"/>
    </location>
</feature>
<dbReference type="FunFam" id="2.60.40.60:FF:000018">
    <property type="entry name" value="Protocadherin gamma c3"/>
    <property type="match status" value="1"/>
</dbReference>
<keyword evidence="8" id="KW-0130">Cell adhesion</keyword>
<evidence type="ECO:0000256" key="5">
    <source>
        <dbReference type="ARBA" id="ARBA00022729"/>
    </source>
</evidence>
<dbReference type="GO" id="GO:0005509">
    <property type="term" value="F:calcium ion binding"/>
    <property type="evidence" value="ECO:0007669"/>
    <property type="project" value="UniProtKB-UniRule"/>
</dbReference>
<feature type="chain" id="PRO_5029567929" evidence="13">
    <location>
        <begin position="33"/>
        <end position="691"/>
    </location>
</feature>
<feature type="domain" description="Cadherin" evidence="14">
    <location>
        <begin position="249"/>
        <end position="353"/>
    </location>
</feature>
<evidence type="ECO:0000256" key="1">
    <source>
        <dbReference type="ARBA" id="ARBA00003436"/>
    </source>
</evidence>
<feature type="domain" description="Cadherin" evidence="14">
    <location>
        <begin position="165"/>
        <end position="248"/>
    </location>
</feature>
<evidence type="ECO:0000256" key="10">
    <source>
        <dbReference type="ARBA" id="ARBA00023136"/>
    </source>
</evidence>
<keyword evidence="10" id="KW-0472">Membrane</keyword>
<comment type="subcellular location">
    <subcellularLocation>
        <location evidence="2">Cell membrane</location>
        <topology evidence="2">Single-pass type I membrane protein</topology>
    </subcellularLocation>
</comment>
<dbReference type="FunFam" id="2.60.40.60:FF:000004">
    <property type="entry name" value="Protocadherin 1 gamma 2"/>
    <property type="match status" value="1"/>
</dbReference>
<dbReference type="PANTHER" id="PTHR24028">
    <property type="entry name" value="CADHERIN-87A"/>
    <property type="match status" value="1"/>
</dbReference>
<dbReference type="PRINTS" id="PR00205">
    <property type="entry name" value="CADHERIN"/>
</dbReference>
<comment type="caution">
    <text evidence="15">The sequence shown here is derived from an EMBL/GenBank/DDBJ whole genome shotgun (WGS) entry which is preliminary data.</text>
</comment>
<feature type="domain" description="Cadherin" evidence="14">
    <location>
        <begin position="459"/>
        <end position="565"/>
    </location>
</feature>
<dbReference type="PANTHER" id="PTHR24028:SF73">
    <property type="entry name" value="PROTOCADHERIN GAMMA-B3-RELATED"/>
    <property type="match status" value="1"/>
</dbReference>
<dbReference type="GO" id="GO:0007156">
    <property type="term" value="P:homophilic cell adhesion via plasma membrane adhesion molecules"/>
    <property type="evidence" value="ECO:0007669"/>
    <property type="project" value="InterPro"/>
</dbReference>
<accession>A0A7L4CPR7</accession>
<evidence type="ECO:0000256" key="7">
    <source>
        <dbReference type="ARBA" id="ARBA00022837"/>
    </source>
</evidence>
<evidence type="ECO:0000256" key="4">
    <source>
        <dbReference type="ARBA" id="ARBA00022692"/>
    </source>
</evidence>
<dbReference type="FunFam" id="2.60.40.60:FF:000129">
    <property type="entry name" value="protocadherin alpha-C2 isoform X1"/>
    <property type="match status" value="1"/>
</dbReference>
<dbReference type="FunFam" id="2.60.40.60:FF:000001">
    <property type="entry name" value="Protocadherin alpha 2"/>
    <property type="match status" value="1"/>
</dbReference>
<dbReference type="SMART" id="SM00112">
    <property type="entry name" value="CA"/>
    <property type="match status" value="6"/>
</dbReference>
<keyword evidence="9" id="KW-1133">Transmembrane helix</keyword>
<keyword evidence="4" id="KW-0812">Transmembrane</keyword>
<dbReference type="FunFam" id="2.60.40.60:FF:000006">
    <property type="entry name" value="Protocadherin alpha 2"/>
    <property type="match status" value="1"/>
</dbReference>
<dbReference type="GO" id="GO:0005886">
    <property type="term" value="C:plasma membrane"/>
    <property type="evidence" value="ECO:0007669"/>
    <property type="project" value="UniProtKB-SubCell"/>
</dbReference>
<dbReference type="EMBL" id="VZZU01008691">
    <property type="protein sequence ID" value="NXW52125.1"/>
    <property type="molecule type" value="Genomic_DNA"/>
</dbReference>
<keyword evidence="16" id="KW-1185">Reference proteome</keyword>
<evidence type="ECO:0000256" key="13">
    <source>
        <dbReference type="SAM" id="SignalP"/>
    </source>
</evidence>
<evidence type="ECO:0000256" key="6">
    <source>
        <dbReference type="ARBA" id="ARBA00022737"/>
    </source>
</evidence>
<dbReference type="InterPro" id="IPR020894">
    <property type="entry name" value="Cadherin_CS"/>
</dbReference>
<organism evidence="15 16">
    <name type="scientific">Nyctiprogne leucopyga</name>
    <dbReference type="NCBI Taxonomy" id="382315"/>
    <lineage>
        <taxon>Eukaryota</taxon>
        <taxon>Metazoa</taxon>
        <taxon>Chordata</taxon>
        <taxon>Craniata</taxon>
        <taxon>Vertebrata</taxon>
        <taxon>Euteleostomi</taxon>
        <taxon>Archelosauria</taxon>
        <taxon>Archosauria</taxon>
        <taxon>Dinosauria</taxon>
        <taxon>Saurischia</taxon>
        <taxon>Theropoda</taxon>
        <taxon>Coelurosauria</taxon>
        <taxon>Aves</taxon>
        <taxon>Neognathae</taxon>
        <taxon>Neoaves</taxon>
        <taxon>Strisores</taxon>
        <taxon>Caprimulgiformes</taxon>
        <taxon>Caprimulgidae</taxon>
        <taxon>Chordeilinae</taxon>
        <taxon>Nyctiprogne</taxon>
    </lineage>
</organism>
<evidence type="ECO:0000313" key="15">
    <source>
        <dbReference type="EMBL" id="NXW52125.1"/>
    </source>
</evidence>
<proteinExistence type="predicted"/>
<dbReference type="CDD" id="cd11304">
    <property type="entry name" value="Cadherin_repeat"/>
    <property type="match status" value="6"/>
</dbReference>
<keyword evidence="6" id="KW-0677">Repeat</keyword>
<feature type="domain" description="Cadherin" evidence="14">
    <location>
        <begin position="33"/>
        <end position="139"/>
    </location>
</feature>